<dbReference type="Pfam" id="PF03221">
    <property type="entry name" value="HTH_Tnp_Tc5"/>
    <property type="match status" value="1"/>
</dbReference>
<dbReference type="SMART" id="SM00674">
    <property type="entry name" value="CENPB"/>
    <property type="match status" value="1"/>
</dbReference>
<dbReference type="GO" id="GO:0003677">
    <property type="term" value="F:DNA binding"/>
    <property type="evidence" value="ECO:0007669"/>
    <property type="project" value="UniProtKB-KW"/>
</dbReference>
<protein>
    <recommendedName>
        <fullName evidence="3">HTH CENPB-type domain-containing protein</fullName>
    </recommendedName>
</protein>
<evidence type="ECO:0000313" key="5">
    <source>
        <dbReference type="Proteomes" id="UP000230750"/>
    </source>
</evidence>
<keyword evidence="2" id="KW-0539">Nucleus</keyword>
<gene>
    <name evidence="4" type="ORF">BSL78_08965</name>
</gene>
<dbReference type="Gene3D" id="1.10.10.60">
    <property type="entry name" value="Homeodomain-like"/>
    <property type="match status" value="1"/>
</dbReference>
<dbReference type="InterPro" id="IPR009057">
    <property type="entry name" value="Homeodomain-like_sf"/>
</dbReference>
<dbReference type="InterPro" id="IPR007889">
    <property type="entry name" value="HTH_Psq"/>
</dbReference>
<dbReference type="PROSITE" id="PS51253">
    <property type="entry name" value="HTH_CENPB"/>
    <property type="match status" value="1"/>
</dbReference>
<feature type="domain" description="HTH CENPB-type" evidence="3">
    <location>
        <begin position="56"/>
        <end position="131"/>
    </location>
</feature>
<proteinExistence type="predicted"/>
<keyword evidence="5" id="KW-1185">Reference proteome</keyword>
<name>A0A2G8L1I0_STIJA</name>
<dbReference type="InterPro" id="IPR050863">
    <property type="entry name" value="CenT-Element_Derived"/>
</dbReference>
<dbReference type="AlphaFoldDB" id="A0A2G8L1I0"/>
<comment type="caution">
    <text evidence="4">The sequence shown here is derived from an EMBL/GenBank/DDBJ whole genome shotgun (WGS) entry which is preliminary data.</text>
</comment>
<evidence type="ECO:0000256" key="1">
    <source>
        <dbReference type="ARBA" id="ARBA00023125"/>
    </source>
</evidence>
<evidence type="ECO:0000313" key="4">
    <source>
        <dbReference type="EMBL" id="PIK54124.1"/>
    </source>
</evidence>
<evidence type="ECO:0000256" key="2">
    <source>
        <dbReference type="ARBA" id="ARBA00023242"/>
    </source>
</evidence>
<dbReference type="Proteomes" id="UP000230750">
    <property type="component" value="Unassembled WGS sequence"/>
</dbReference>
<dbReference type="OrthoDB" id="10058523at2759"/>
<keyword evidence="1" id="KW-0238">DNA-binding</keyword>
<organism evidence="4 5">
    <name type="scientific">Stichopus japonicus</name>
    <name type="common">Sea cucumber</name>
    <dbReference type="NCBI Taxonomy" id="307972"/>
    <lineage>
        <taxon>Eukaryota</taxon>
        <taxon>Metazoa</taxon>
        <taxon>Echinodermata</taxon>
        <taxon>Eleutherozoa</taxon>
        <taxon>Echinozoa</taxon>
        <taxon>Holothuroidea</taxon>
        <taxon>Aspidochirotacea</taxon>
        <taxon>Aspidochirotida</taxon>
        <taxon>Stichopodidae</taxon>
        <taxon>Apostichopus</taxon>
    </lineage>
</organism>
<dbReference type="PANTHER" id="PTHR19303">
    <property type="entry name" value="TRANSPOSON"/>
    <property type="match status" value="1"/>
</dbReference>
<dbReference type="GO" id="GO:0005634">
    <property type="term" value="C:nucleus"/>
    <property type="evidence" value="ECO:0007669"/>
    <property type="project" value="TreeGrafter"/>
</dbReference>
<dbReference type="InterPro" id="IPR006600">
    <property type="entry name" value="HTH_CenpB_DNA-bd_dom"/>
</dbReference>
<dbReference type="SUPFAM" id="SSF46689">
    <property type="entry name" value="Homeodomain-like"/>
    <property type="match status" value="1"/>
</dbReference>
<reference evidence="4 5" key="1">
    <citation type="journal article" date="2017" name="PLoS Biol.">
        <title>The sea cucumber genome provides insights into morphological evolution and visceral regeneration.</title>
        <authorList>
            <person name="Zhang X."/>
            <person name="Sun L."/>
            <person name="Yuan J."/>
            <person name="Sun Y."/>
            <person name="Gao Y."/>
            <person name="Zhang L."/>
            <person name="Li S."/>
            <person name="Dai H."/>
            <person name="Hamel J.F."/>
            <person name="Liu C."/>
            <person name="Yu Y."/>
            <person name="Liu S."/>
            <person name="Lin W."/>
            <person name="Guo K."/>
            <person name="Jin S."/>
            <person name="Xu P."/>
            <person name="Storey K.B."/>
            <person name="Huan P."/>
            <person name="Zhang T."/>
            <person name="Zhou Y."/>
            <person name="Zhang J."/>
            <person name="Lin C."/>
            <person name="Li X."/>
            <person name="Xing L."/>
            <person name="Huo D."/>
            <person name="Sun M."/>
            <person name="Wang L."/>
            <person name="Mercier A."/>
            <person name="Li F."/>
            <person name="Yang H."/>
            <person name="Xiang J."/>
        </authorList>
    </citation>
    <scope>NUCLEOTIDE SEQUENCE [LARGE SCALE GENOMIC DNA]</scope>
    <source>
        <strain evidence="4">Shaxun</strain>
        <tissue evidence="4">Muscle</tissue>
    </source>
</reference>
<dbReference type="EMBL" id="MRZV01000262">
    <property type="protein sequence ID" value="PIK54124.1"/>
    <property type="molecule type" value="Genomic_DNA"/>
</dbReference>
<accession>A0A2G8L1I0</accession>
<sequence length="244" mass="27838">MPRSRGKYRAYSWESLEAAVLKVRNKECSMRRASLDYGIPRTTLIDKLSGRSPLFTTQGPSPVLTTAEEKKLAEWLKNMSRIGYGQTRQQLRMMVKKILDEDGRQNPFTNNTPGNDWFRRFKRRHPGLSERLGESLGKERAMLTVQKLEAWYVELENYLTEEEGGLDIMDDPSRMFNCDESGFPLNGKTMKVLAPTGCKTVYQLTNSDKSQITVLACMNAAGMYVSNANFPWPTFQVQSPERSS</sequence>
<evidence type="ECO:0000259" key="3">
    <source>
        <dbReference type="PROSITE" id="PS51253"/>
    </source>
</evidence>
<dbReference type="PANTHER" id="PTHR19303:SF74">
    <property type="entry name" value="POGO TRANSPOSABLE ELEMENT WITH KRAB DOMAIN"/>
    <property type="match status" value="1"/>
</dbReference>
<dbReference type="Pfam" id="PF05225">
    <property type="entry name" value="HTH_psq"/>
    <property type="match status" value="1"/>
</dbReference>